<dbReference type="AlphaFoldDB" id="A0A8T6R906"/>
<keyword evidence="2 6" id="KW-0812">Transmembrane</keyword>
<dbReference type="SUPFAM" id="SSF52833">
    <property type="entry name" value="Thioredoxin-like"/>
    <property type="match status" value="1"/>
</dbReference>
<feature type="domain" description="Methylamine utilisation protein MauE" evidence="7">
    <location>
        <begin position="1"/>
        <end position="131"/>
    </location>
</feature>
<feature type="transmembrane region" description="Helical" evidence="6">
    <location>
        <begin position="152"/>
        <end position="170"/>
    </location>
</feature>
<dbReference type="GO" id="GO:0016020">
    <property type="term" value="C:membrane"/>
    <property type="evidence" value="ECO:0007669"/>
    <property type="project" value="UniProtKB-SubCell"/>
</dbReference>
<accession>A0A8T6R906</accession>
<evidence type="ECO:0000313" key="8">
    <source>
        <dbReference type="EMBL" id="NHA70336.1"/>
    </source>
</evidence>
<name>A0A8T6R906_9MICO</name>
<keyword evidence="4 6" id="KW-0472">Membrane</keyword>
<reference evidence="8" key="1">
    <citation type="submission" date="2020-03" db="EMBL/GenBank/DDBJ databases">
        <title>Phycicoccus flavus sp. nov., a novel endophytic actinobacterium isolated from branch of Kandelia candel.</title>
        <authorList>
            <person name="Tuo L."/>
        </authorList>
    </citation>
    <scope>NUCLEOTIDE SEQUENCE</scope>
    <source>
        <strain evidence="8">CMS6Z-2</strain>
    </source>
</reference>
<evidence type="ECO:0000259" key="7">
    <source>
        <dbReference type="Pfam" id="PF07291"/>
    </source>
</evidence>
<dbReference type="RefSeq" id="WP_164896770.1">
    <property type="nucleotide sequence ID" value="NZ_SAYU02000136.1"/>
</dbReference>
<dbReference type="Gene3D" id="3.40.30.10">
    <property type="entry name" value="Glutaredoxin"/>
    <property type="match status" value="1"/>
</dbReference>
<evidence type="ECO:0000256" key="2">
    <source>
        <dbReference type="ARBA" id="ARBA00022692"/>
    </source>
</evidence>
<keyword evidence="9" id="KW-1185">Reference proteome</keyword>
<organism evidence="8 9">
    <name type="scientific">Phycicoccus flavus</name>
    <dbReference type="NCBI Taxonomy" id="2502783"/>
    <lineage>
        <taxon>Bacteria</taxon>
        <taxon>Bacillati</taxon>
        <taxon>Actinomycetota</taxon>
        <taxon>Actinomycetes</taxon>
        <taxon>Micrococcales</taxon>
        <taxon>Intrasporangiaceae</taxon>
        <taxon>Phycicoccus</taxon>
    </lineage>
</organism>
<proteinExistence type="predicted"/>
<protein>
    <recommendedName>
        <fullName evidence="7">Methylamine utilisation protein MauE domain-containing protein</fullName>
    </recommendedName>
</protein>
<comment type="caution">
    <text evidence="8">The sequence shown here is derived from an EMBL/GenBank/DDBJ whole genome shotgun (WGS) entry which is preliminary data.</text>
</comment>
<dbReference type="Proteomes" id="UP000287866">
    <property type="component" value="Unassembled WGS sequence"/>
</dbReference>
<dbReference type="GO" id="GO:0030416">
    <property type="term" value="P:methylamine metabolic process"/>
    <property type="evidence" value="ECO:0007669"/>
    <property type="project" value="InterPro"/>
</dbReference>
<feature type="region of interest" description="Disordered" evidence="5">
    <location>
        <begin position="500"/>
        <end position="543"/>
    </location>
</feature>
<comment type="subcellular location">
    <subcellularLocation>
        <location evidence="1">Membrane</location>
        <topology evidence="1">Multi-pass membrane protein</topology>
    </subcellularLocation>
</comment>
<feature type="transmembrane region" description="Helical" evidence="6">
    <location>
        <begin position="71"/>
        <end position="90"/>
    </location>
</feature>
<evidence type="ECO:0000256" key="6">
    <source>
        <dbReference type="SAM" id="Phobius"/>
    </source>
</evidence>
<dbReference type="Pfam" id="PF07291">
    <property type="entry name" value="MauE"/>
    <property type="match status" value="1"/>
</dbReference>
<evidence type="ECO:0000256" key="4">
    <source>
        <dbReference type="ARBA" id="ARBA00023136"/>
    </source>
</evidence>
<evidence type="ECO:0000256" key="3">
    <source>
        <dbReference type="ARBA" id="ARBA00022989"/>
    </source>
</evidence>
<feature type="transmembrane region" description="Helical" evidence="6">
    <location>
        <begin position="121"/>
        <end position="145"/>
    </location>
</feature>
<dbReference type="InterPro" id="IPR036249">
    <property type="entry name" value="Thioredoxin-like_sf"/>
</dbReference>
<gene>
    <name evidence="8" type="ORF">EPD83_020145</name>
</gene>
<feature type="transmembrane region" description="Helical" evidence="6">
    <location>
        <begin position="44"/>
        <end position="64"/>
    </location>
</feature>
<dbReference type="EMBL" id="SAYU02000136">
    <property type="protein sequence ID" value="NHA70336.1"/>
    <property type="molecule type" value="Genomic_DNA"/>
</dbReference>
<evidence type="ECO:0000256" key="1">
    <source>
        <dbReference type="ARBA" id="ARBA00004141"/>
    </source>
</evidence>
<dbReference type="InterPro" id="IPR009908">
    <property type="entry name" value="Methylamine_util_MauE"/>
</dbReference>
<sequence>MAALLLLCALVLAGTLLVSGVLKLRDLTGTADGLARLDVLPERLVRPAALALPIAEVLLGVLLLATRGSALVFVALSATVLVAAFTVVVVRLVRREDEVPCACFGSASEEPVSALTVARNAGLLVSALLVAVTAPVSGGVLPVLTGSGPAEVLLGVLGATAVASVALLVGRLHAQGRRIVDLEARLETAEARPASREPVLIPDARVIDATGAEWTLAALSAERAQLVIGVAPGCGACHDLAEIVPQWRHGLGGEVDVILVANTPREQALRVYGAHDAHLYADPTGTVFSALGIAGTPAALLLGTNGKVAAGPALGAEAIVELVTAVIQAIGVNVMTGQAHQAQGPRLIGGEDTGDQYLPAAGFVVPDVRVRHEDGSESQMSHALARLTPDHGDVAVVSWRNGCGYCGEIVEQMRFFSGTGDVVLLVNEPVSTVRDQGIEGPVLQVLDADASGVLGLLGTPSGFPVRDLAMQPGGGVGGGSVLRMLRERAVAHGSLTAEQAASPVFGGAPLPSPGHAHGGHDHAGHDHAGHDHAHATPEHVGRH</sequence>
<feature type="compositionally biased region" description="Basic and acidic residues" evidence="5">
    <location>
        <begin position="518"/>
        <end position="543"/>
    </location>
</feature>
<evidence type="ECO:0000256" key="5">
    <source>
        <dbReference type="SAM" id="MobiDB-lite"/>
    </source>
</evidence>
<evidence type="ECO:0000313" key="9">
    <source>
        <dbReference type="Proteomes" id="UP000287866"/>
    </source>
</evidence>
<keyword evidence="3 6" id="KW-1133">Transmembrane helix</keyword>